<dbReference type="AlphaFoldDB" id="A0A444WH30"/>
<organism evidence="1 2">
    <name type="scientific">Flavobacterium beibuense</name>
    <dbReference type="NCBI Taxonomy" id="657326"/>
    <lineage>
        <taxon>Bacteria</taxon>
        <taxon>Pseudomonadati</taxon>
        <taxon>Bacteroidota</taxon>
        <taxon>Flavobacteriia</taxon>
        <taxon>Flavobacteriales</taxon>
        <taxon>Flavobacteriaceae</taxon>
        <taxon>Flavobacterium</taxon>
    </lineage>
</organism>
<proteinExistence type="predicted"/>
<dbReference type="OrthoDB" id="9813892at2"/>
<evidence type="ECO:0000313" key="1">
    <source>
        <dbReference type="EMBL" id="RYJ45117.1"/>
    </source>
</evidence>
<dbReference type="Gene3D" id="2.130.10.10">
    <property type="entry name" value="YVTN repeat-like/Quinoprotein amine dehydrogenase"/>
    <property type="match status" value="1"/>
</dbReference>
<dbReference type="PANTHER" id="PTHR47199">
    <property type="entry name" value="PHOTOSYSTEM II STABILITY/ASSEMBLY FACTOR HCF136, CHLOROPLASTIC"/>
    <property type="match status" value="1"/>
</dbReference>
<accession>A0A444WH30</accession>
<reference evidence="1 2" key="1">
    <citation type="submission" date="2014-12" db="EMBL/GenBank/DDBJ databases">
        <title>Genome sequence of Flavobacterium beibuense RSKm HC5.</title>
        <authorList>
            <person name="Kim J.F."/>
            <person name="Song J.Y."/>
            <person name="Kwak M.-J."/>
            <person name="Lee S.-W."/>
        </authorList>
    </citation>
    <scope>NUCLEOTIDE SEQUENCE [LARGE SCALE GENOMIC DNA]</scope>
    <source>
        <strain evidence="1 2">RSKm HC5</strain>
    </source>
</reference>
<sequence>MRKILPLLLILTLVSCKEEKKDFKPSFTVVETDKLLTDSISIRAITIDKDKDKVWYAGSRGKYGYVTLGEGKAFTGVMAMDSGLPEFRAIAQTETDIFILNVGSPAKLYKIAKDGKSNKVVYTEEGGKVFYDSMQFYNDKEGIAMGDPTDDCLSVIITRDGGESWSKLSCDKLPEVEEGEAAFAASNTNLIVKGDKTWIVSGGKKSRVYYSPDKGNKWKQYKTPIVQGTETEGIYSADFYDENIGFAVGGDYTKPDMNRGNKIVTVKGGRRWKNVGDGIGFGYASCVQFLPDSEGYELVTAGPSGVFYSYDRGRSWKKILDDKELHTLRFADNKTIIAAGQNKIIRINLK</sequence>
<dbReference type="PROSITE" id="PS51257">
    <property type="entry name" value="PROKAR_LIPOPROTEIN"/>
    <property type="match status" value="1"/>
</dbReference>
<dbReference type="InterPro" id="IPR015943">
    <property type="entry name" value="WD40/YVTN_repeat-like_dom_sf"/>
</dbReference>
<dbReference type="RefSeq" id="WP_129749915.1">
    <property type="nucleotide sequence ID" value="NZ_JUIW01000002.1"/>
</dbReference>
<name>A0A444WH30_9FLAO</name>
<comment type="caution">
    <text evidence="1">The sequence shown here is derived from an EMBL/GenBank/DDBJ whole genome shotgun (WGS) entry which is preliminary data.</text>
</comment>
<dbReference type="SUPFAM" id="SSF110296">
    <property type="entry name" value="Oligoxyloglucan reducing end-specific cellobiohydrolase"/>
    <property type="match status" value="1"/>
</dbReference>
<evidence type="ECO:0000313" key="2">
    <source>
        <dbReference type="Proteomes" id="UP000289775"/>
    </source>
</evidence>
<dbReference type="PANTHER" id="PTHR47199:SF2">
    <property type="entry name" value="PHOTOSYSTEM II STABILITY_ASSEMBLY FACTOR HCF136, CHLOROPLASTIC"/>
    <property type="match status" value="1"/>
</dbReference>
<keyword evidence="2" id="KW-1185">Reference proteome</keyword>
<dbReference type="EMBL" id="JUIW01000002">
    <property type="protein sequence ID" value="RYJ45117.1"/>
    <property type="molecule type" value="Genomic_DNA"/>
</dbReference>
<dbReference type="Proteomes" id="UP000289775">
    <property type="component" value="Unassembled WGS sequence"/>
</dbReference>
<protein>
    <submittedName>
        <fullName evidence="1">Putative oxidoreductase</fullName>
    </submittedName>
</protein>
<gene>
    <name evidence="1" type="ORF">NU09_0751</name>
</gene>